<accession>A0A835HU26</accession>
<dbReference type="GO" id="GO:0003676">
    <property type="term" value="F:nucleic acid binding"/>
    <property type="evidence" value="ECO:0007669"/>
    <property type="project" value="InterPro"/>
</dbReference>
<gene>
    <name evidence="2" type="ORF">IFM89_030399</name>
</gene>
<evidence type="ECO:0000313" key="3">
    <source>
        <dbReference type="Proteomes" id="UP000631114"/>
    </source>
</evidence>
<dbReference type="GO" id="GO:0004523">
    <property type="term" value="F:RNA-DNA hybrid ribonuclease activity"/>
    <property type="evidence" value="ECO:0007669"/>
    <property type="project" value="InterPro"/>
</dbReference>
<dbReference type="InterPro" id="IPR012337">
    <property type="entry name" value="RNaseH-like_sf"/>
</dbReference>
<protein>
    <recommendedName>
        <fullName evidence="1">RNase H type-1 domain-containing protein</fullName>
    </recommendedName>
</protein>
<dbReference type="Proteomes" id="UP000631114">
    <property type="component" value="Unassembled WGS sequence"/>
</dbReference>
<comment type="caution">
    <text evidence="2">The sequence shown here is derived from an EMBL/GenBank/DDBJ whole genome shotgun (WGS) entry which is preliminary data.</text>
</comment>
<proteinExistence type="predicted"/>
<name>A0A835HU26_9MAGN</name>
<feature type="domain" description="RNase H type-1" evidence="1">
    <location>
        <begin position="13"/>
        <end position="66"/>
    </location>
</feature>
<reference evidence="2 3" key="1">
    <citation type="submission" date="2020-10" db="EMBL/GenBank/DDBJ databases">
        <title>The Coptis chinensis genome and diversification of protoberbering-type alkaloids.</title>
        <authorList>
            <person name="Wang B."/>
            <person name="Shu S."/>
            <person name="Song C."/>
            <person name="Liu Y."/>
        </authorList>
    </citation>
    <scope>NUCLEOTIDE SEQUENCE [LARGE SCALE GENOMIC DNA]</scope>
    <source>
        <strain evidence="2">HL-2020</strain>
        <tissue evidence="2">Leaf</tissue>
    </source>
</reference>
<evidence type="ECO:0000313" key="2">
    <source>
        <dbReference type="EMBL" id="KAF9606980.1"/>
    </source>
</evidence>
<sequence>MMERQKAILVLPGIGATFKDDRGDFRLVMWEKVGVNTNYLAEALAILEALEVALEREWVNILIEFDFLAGIKAFGTVLWHVPRHVVLETKPKKLEKKCGVKGV</sequence>
<organism evidence="2 3">
    <name type="scientific">Coptis chinensis</name>
    <dbReference type="NCBI Taxonomy" id="261450"/>
    <lineage>
        <taxon>Eukaryota</taxon>
        <taxon>Viridiplantae</taxon>
        <taxon>Streptophyta</taxon>
        <taxon>Embryophyta</taxon>
        <taxon>Tracheophyta</taxon>
        <taxon>Spermatophyta</taxon>
        <taxon>Magnoliopsida</taxon>
        <taxon>Ranunculales</taxon>
        <taxon>Ranunculaceae</taxon>
        <taxon>Coptidoideae</taxon>
        <taxon>Coptis</taxon>
    </lineage>
</organism>
<evidence type="ECO:0000259" key="1">
    <source>
        <dbReference type="Pfam" id="PF13456"/>
    </source>
</evidence>
<dbReference type="AlphaFoldDB" id="A0A835HU26"/>
<keyword evidence="3" id="KW-1185">Reference proteome</keyword>
<dbReference type="Gene3D" id="3.30.420.10">
    <property type="entry name" value="Ribonuclease H-like superfamily/Ribonuclease H"/>
    <property type="match status" value="1"/>
</dbReference>
<dbReference type="EMBL" id="JADFTS010000005">
    <property type="protein sequence ID" value="KAF9606980.1"/>
    <property type="molecule type" value="Genomic_DNA"/>
</dbReference>
<dbReference type="Pfam" id="PF13456">
    <property type="entry name" value="RVT_3"/>
    <property type="match status" value="1"/>
</dbReference>
<dbReference type="SUPFAM" id="SSF53098">
    <property type="entry name" value="Ribonuclease H-like"/>
    <property type="match status" value="1"/>
</dbReference>
<dbReference type="InterPro" id="IPR002156">
    <property type="entry name" value="RNaseH_domain"/>
</dbReference>
<dbReference type="InterPro" id="IPR036397">
    <property type="entry name" value="RNaseH_sf"/>
</dbReference>